<dbReference type="Pfam" id="PF02458">
    <property type="entry name" value="Transferase"/>
    <property type="match status" value="1"/>
</dbReference>
<evidence type="ECO:0000313" key="5">
    <source>
        <dbReference type="RefSeq" id="XP_048135263.1"/>
    </source>
</evidence>
<gene>
    <name evidence="5" type="primary">LOC125315130</name>
</gene>
<evidence type="ECO:0000313" key="4">
    <source>
        <dbReference type="Proteomes" id="UP000827889"/>
    </source>
</evidence>
<proteinExistence type="inferred from homology"/>
<keyword evidence="4" id="KW-1185">Reference proteome</keyword>
<accession>A0ABM3HF92</accession>
<dbReference type="GeneID" id="125315130"/>
<organism evidence="4 5">
    <name type="scientific">Rhodamnia argentea</name>
    <dbReference type="NCBI Taxonomy" id="178133"/>
    <lineage>
        <taxon>Eukaryota</taxon>
        <taxon>Viridiplantae</taxon>
        <taxon>Streptophyta</taxon>
        <taxon>Embryophyta</taxon>
        <taxon>Tracheophyta</taxon>
        <taxon>Spermatophyta</taxon>
        <taxon>Magnoliopsida</taxon>
        <taxon>eudicotyledons</taxon>
        <taxon>Gunneridae</taxon>
        <taxon>Pentapetalae</taxon>
        <taxon>rosids</taxon>
        <taxon>malvids</taxon>
        <taxon>Myrtales</taxon>
        <taxon>Myrtaceae</taxon>
        <taxon>Myrtoideae</taxon>
        <taxon>Myrteae</taxon>
        <taxon>Australasian group</taxon>
        <taxon>Rhodamnia</taxon>
    </lineage>
</organism>
<evidence type="ECO:0000256" key="2">
    <source>
        <dbReference type="ARBA" id="ARBA00022679"/>
    </source>
</evidence>
<evidence type="ECO:0000256" key="1">
    <source>
        <dbReference type="ARBA" id="ARBA00009861"/>
    </source>
</evidence>
<comment type="similarity">
    <text evidence="1">Belongs to the plant acyltransferase family.</text>
</comment>
<name>A0ABM3HF92_9MYRT</name>
<dbReference type="PANTHER" id="PTHR31623">
    <property type="entry name" value="F21J9.9"/>
    <property type="match status" value="1"/>
</dbReference>
<dbReference type="Proteomes" id="UP000827889">
    <property type="component" value="Chromosome 5"/>
</dbReference>
<dbReference type="InterPro" id="IPR023213">
    <property type="entry name" value="CAT-like_dom_sf"/>
</dbReference>
<dbReference type="Gene3D" id="3.30.559.10">
    <property type="entry name" value="Chloramphenicol acetyltransferase-like domain"/>
    <property type="match status" value="2"/>
</dbReference>
<dbReference type="PANTHER" id="PTHR31623:SF83">
    <property type="entry name" value="ACETYL-COA-BENZYLALCOHOL ACETYLTRANSFERASE-LIKE"/>
    <property type="match status" value="1"/>
</dbReference>
<keyword evidence="3" id="KW-0012">Acyltransferase</keyword>
<evidence type="ECO:0000256" key="3">
    <source>
        <dbReference type="ARBA" id="ARBA00023315"/>
    </source>
</evidence>
<keyword evidence="2" id="KW-0808">Transferase</keyword>
<reference evidence="5" key="1">
    <citation type="submission" date="2025-08" db="UniProtKB">
        <authorList>
            <consortium name="RefSeq"/>
        </authorList>
    </citation>
    <scope>IDENTIFICATION</scope>
    <source>
        <tissue evidence="5">Leaf</tissue>
    </source>
</reference>
<sequence length="436" mass="48248">MKVELQSRKLVKPLDPTPDHCRKLGLSFIDDLSFSNYVGVVFCYRSHERRHEINTLQKLHRLEESLSETLTLFYPLAGQYVEDGLFINCNDQGVELIQAKVDGTLDQLLQGDVYRDLLSCLSTFPPQAANSPLVIVQANSFDCGGLAIGLSVSHKIGDMYTMAIFMNSWATACRSGIHDVIPPNFELPSLFPANEPAFSPMPAFPLRKKFALARLEFSGLALLRLKAASNASNSRVEIASALICKALISIDRATKGLPRPSVFVTSINLHERLQLKIPANACGNFFAHIITPFAVEKSGPTFDAILHLIGDVHRNAKSKYAAIADASELRLMVADSWRDYVSIWGREEANLILISSWCRFPLYDSDFGWGTPDLVSKTSPPMRSVFLMDSPVDGGIDAWITLNQDEMVLFKQDPDIVACTSKLLLPRSAPNGKTTE</sequence>
<dbReference type="RefSeq" id="XP_048135263.1">
    <property type="nucleotide sequence ID" value="XM_048279306.1"/>
</dbReference>
<protein>
    <submittedName>
        <fullName evidence="5">Acetyl-CoA-benzylalcohol acetyltransferase-like</fullName>
    </submittedName>
</protein>